<accession>A0ABW6IKY4</accession>
<feature type="domain" description="DUF4174" evidence="2">
    <location>
        <begin position="10"/>
        <end position="125"/>
    </location>
</feature>
<evidence type="ECO:0000313" key="3">
    <source>
        <dbReference type="EMBL" id="MFE4108240.1"/>
    </source>
</evidence>
<dbReference type="Pfam" id="PF13778">
    <property type="entry name" value="DUF4174"/>
    <property type="match status" value="1"/>
</dbReference>
<keyword evidence="4" id="KW-1185">Reference proteome</keyword>
<evidence type="ECO:0000256" key="1">
    <source>
        <dbReference type="ARBA" id="ARBA00022729"/>
    </source>
</evidence>
<proteinExistence type="predicted"/>
<dbReference type="RefSeq" id="WP_377967767.1">
    <property type="nucleotide sequence ID" value="NZ_JBHZOL010000102.1"/>
</dbReference>
<gene>
    <name evidence="3" type="ORF">ACFVKH_18310</name>
</gene>
<comment type="caution">
    <text evidence="3">The sequence shown here is derived from an EMBL/GenBank/DDBJ whole genome shotgun (WGS) entry which is preliminary data.</text>
</comment>
<organism evidence="3 4">
    <name type="scientific">Almyronema epifaneia S1</name>
    <dbReference type="NCBI Taxonomy" id="2991925"/>
    <lineage>
        <taxon>Bacteria</taxon>
        <taxon>Bacillati</taxon>
        <taxon>Cyanobacteriota</taxon>
        <taxon>Cyanophyceae</taxon>
        <taxon>Nodosilineales</taxon>
        <taxon>Nodosilineaceae</taxon>
        <taxon>Almyronema</taxon>
        <taxon>Almyronema epifaneia</taxon>
    </lineage>
</organism>
<dbReference type="EMBL" id="JBHZOL010000102">
    <property type="protein sequence ID" value="MFE4108240.1"/>
    <property type="molecule type" value="Genomic_DNA"/>
</dbReference>
<evidence type="ECO:0000313" key="4">
    <source>
        <dbReference type="Proteomes" id="UP001600165"/>
    </source>
</evidence>
<dbReference type="InterPro" id="IPR025232">
    <property type="entry name" value="DUF4174"/>
</dbReference>
<evidence type="ECO:0000259" key="2">
    <source>
        <dbReference type="Pfam" id="PF13778"/>
    </source>
</evidence>
<dbReference type="Proteomes" id="UP001600165">
    <property type="component" value="Unassembled WGS sequence"/>
</dbReference>
<protein>
    <submittedName>
        <fullName evidence="3">DUF4174 domain-containing protein</fullName>
    </submittedName>
</protein>
<sequence>MTPQTTPFHLDRYRWKNRLLLVFAPASSSEDYQRQKTLLADCSQALKARDLLIVEVFVTDTSTLDGQPLSAEDAARLGVRFAVAPKEFAVLLIGKDGTVKRRDRQPIQPSDLFSTIDAMPLRQHELAAER</sequence>
<reference evidence="3 4" key="1">
    <citation type="submission" date="2024-10" db="EMBL/GenBank/DDBJ databases">
        <authorList>
            <person name="Ratan Roy A."/>
            <person name="Morales Sandoval P.H."/>
            <person name="De Los Santos Villalobos S."/>
            <person name="Chakraborty S."/>
            <person name="Mukherjee J."/>
        </authorList>
    </citation>
    <scope>NUCLEOTIDE SEQUENCE [LARGE SCALE GENOMIC DNA]</scope>
    <source>
        <strain evidence="3 4">S1</strain>
    </source>
</reference>
<keyword evidence="1" id="KW-0732">Signal</keyword>
<name>A0ABW6IKY4_9CYAN</name>